<accession>A0A5C2H9E6</accession>
<dbReference type="Gene3D" id="1.10.287.910">
    <property type="entry name" value="bacterial mercury transporter, merf"/>
    <property type="match status" value="1"/>
</dbReference>
<protein>
    <submittedName>
        <fullName evidence="1">Putative mercuric transport protein MerT</fullName>
    </submittedName>
</protein>
<name>A0A5C2H9E6_9BACT</name>
<evidence type="ECO:0000313" key="2">
    <source>
        <dbReference type="Proteomes" id="UP000322726"/>
    </source>
</evidence>
<dbReference type="AlphaFoldDB" id="A0A5C2H9E6"/>
<organism evidence="1 2">
    <name type="scientific">Malaciobacter pacificus</name>
    <dbReference type="NCBI Taxonomy" id="1080223"/>
    <lineage>
        <taxon>Bacteria</taxon>
        <taxon>Pseudomonadati</taxon>
        <taxon>Campylobacterota</taxon>
        <taxon>Epsilonproteobacteria</taxon>
        <taxon>Campylobacterales</taxon>
        <taxon>Arcobacteraceae</taxon>
        <taxon>Malaciobacter</taxon>
    </lineage>
</organism>
<reference evidence="1" key="2">
    <citation type="submission" date="2019-09" db="EMBL/GenBank/DDBJ databases">
        <title>Taxonomic note: a critical rebuttal of the proposed division of the genus Arcobacter into six genera, emended descriptions of Arcobacter anaerophilus and the genus Arcobacter, and an assessment of genus-level boundaries for Epsilonproteobacteria using in silico genomic comparator tools.</title>
        <authorList>
            <person name="On S.L.W."/>
            <person name="Miller W.G."/>
            <person name="Biggs P."/>
            <person name="Cornelius A."/>
            <person name="Vandamme P."/>
        </authorList>
    </citation>
    <scope>NUCLEOTIDE SEQUENCE [LARGE SCALE GENOMIC DNA]</scope>
    <source>
        <strain evidence="1">LMG 26638</strain>
    </source>
</reference>
<dbReference type="OrthoDB" id="5347374at2"/>
<sequence length="108" mass="12365">MRKINLPIIGAVFTALLSTLCCLPAFLFIFFGISSGVLTYFTTLEYLRVPMAIVTVGLFIFAFITLRKKISCECSKKEKTKQYLIFSTFFIFLSGLLFYPEIIPMFMD</sequence>
<keyword evidence="2" id="KW-1185">Reference proteome</keyword>
<gene>
    <name evidence="1" type="ORF">APAC_0967</name>
</gene>
<reference evidence="1" key="1">
    <citation type="submission" date="2019-09" db="EMBL/GenBank/DDBJ databases">
        <title>Complete genome sequencing of four Arcobacter species reveals a diverse suite of mobile elements.</title>
        <authorList>
            <person name="Miller W.G."/>
            <person name="Yee E."/>
            <person name="Bono J.L."/>
        </authorList>
    </citation>
    <scope>NUCLEOTIDE SEQUENCE [LARGE SCALE GENOMIC DNA]</scope>
    <source>
        <strain evidence="1">LMG 26638</strain>
    </source>
</reference>
<evidence type="ECO:0000313" key="1">
    <source>
        <dbReference type="EMBL" id="QEP34095.1"/>
    </source>
</evidence>
<dbReference type="EMBL" id="CP035928">
    <property type="protein sequence ID" value="QEP34095.1"/>
    <property type="molecule type" value="Genomic_DNA"/>
</dbReference>
<proteinExistence type="predicted"/>
<dbReference type="KEGG" id="apai:APAC_0967"/>
<dbReference type="Proteomes" id="UP000322726">
    <property type="component" value="Chromosome"/>
</dbReference>